<gene>
    <name evidence="3" type="ORF">SCHCODRAFT_244751</name>
</gene>
<accession>D8Q0B7</accession>
<evidence type="ECO:0000313" key="4">
    <source>
        <dbReference type="Proteomes" id="UP000007431"/>
    </source>
</evidence>
<feature type="compositionally biased region" description="Basic residues" evidence="1">
    <location>
        <begin position="120"/>
        <end position="136"/>
    </location>
</feature>
<dbReference type="SUPFAM" id="SSF57701">
    <property type="entry name" value="Zn2/Cys6 DNA-binding domain"/>
    <property type="match status" value="1"/>
</dbReference>
<dbReference type="PROSITE" id="PS50048">
    <property type="entry name" value="ZN2_CY6_FUNGAL_2"/>
    <property type="match status" value="1"/>
</dbReference>
<evidence type="ECO:0000256" key="1">
    <source>
        <dbReference type="SAM" id="MobiDB-lite"/>
    </source>
</evidence>
<dbReference type="Proteomes" id="UP000007431">
    <property type="component" value="Unassembled WGS sequence"/>
</dbReference>
<name>D8Q0B7_SCHCM</name>
<organism evidence="4">
    <name type="scientific">Schizophyllum commune (strain H4-8 / FGSC 9210)</name>
    <name type="common">Split gill fungus</name>
    <dbReference type="NCBI Taxonomy" id="578458"/>
    <lineage>
        <taxon>Eukaryota</taxon>
        <taxon>Fungi</taxon>
        <taxon>Dikarya</taxon>
        <taxon>Basidiomycota</taxon>
        <taxon>Agaricomycotina</taxon>
        <taxon>Agaricomycetes</taxon>
        <taxon>Agaricomycetidae</taxon>
        <taxon>Agaricales</taxon>
        <taxon>Schizophyllaceae</taxon>
        <taxon>Schizophyllum</taxon>
    </lineage>
</organism>
<dbReference type="Pfam" id="PF00172">
    <property type="entry name" value="Zn_clus"/>
    <property type="match status" value="1"/>
</dbReference>
<dbReference type="VEuPathDB" id="FungiDB:SCHCODRAFT_02615671"/>
<dbReference type="InterPro" id="IPR001138">
    <property type="entry name" value="Zn2Cys6_DnaBD"/>
</dbReference>
<feature type="compositionally biased region" description="Polar residues" evidence="1">
    <location>
        <begin position="49"/>
        <end position="59"/>
    </location>
</feature>
<dbReference type="GO" id="GO:0008270">
    <property type="term" value="F:zinc ion binding"/>
    <property type="evidence" value="ECO:0007669"/>
    <property type="project" value="InterPro"/>
</dbReference>
<dbReference type="AlphaFoldDB" id="D8Q0B7"/>
<protein>
    <recommendedName>
        <fullName evidence="2">Zn(2)-C6 fungal-type domain-containing protein</fullName>
    </recommendedName>
</protein>
<dbReference type="HOGENOM" id="CLU_1251306_0_0_1"/>
<dbReference type="Gene3D" id="4.10.240.10">
    <property type="entry name" value="Zn(2)-C6 fungal-type DNA-binding domain"/>
    <property type="match status" value="1"/>
</dbReference>
<dbReference type="EMBL" id="GL377304">
    <property type="protein sequence ID" value="EFI99588.1"/>
    <property type="molecule type" value="Genomic_DNA"/>
</dbReference>
<feature type="region of interest" description="Disordered" evidence="1">
    <location>
        <begin position="23"/>
        <end position="80"/>
    </location>
</feature>
<dbReference type="SMART" id="SM00066">
    <property type="entry name" value="GAL4"/>
    <property type="match status" value="1"/>
</dbReference>
<feature type="region of interest" description="Disordered" evidence="1">
    <location>
        <begin position="120"/>
        <end position="221"/>
    </location>
</feature>
<evidence type="ECO:0000259" key="2">
    <source>
        <dbReference type="PROSITE" id="PS50048"/>
    </source>
</evidence>
<dbReference type="eggNOG" id="ENOG502SD66">
    <property type="taxonomic scope" value="Eukaryota"/>
</dbReference>
<dbReference type="InterPro" id="IPR036864">
    <property type="entry name" value="Zn2-C6_fun-type_DNA-bd_sf"/>
</dbReference>
<evidence type="ECO:0000313" key="3">
    <source>
        <dbReference type="EMBL" id="EFI99588.1"/>
    </source>
</evidence>
<feature type="compositionally biased region" description="Basic and acidic residues" evidence="1">
    <location>
        <begin position="206"/>
        <end position="221"/>
    </location>
</feature>
<dbReference type="CDD" id="cd00067">
    <property type="entry name" value="GAL4"/>
    <property type="match status" value="1"/>
</dbReference>
<dbReference type="InParanoid" id="D8Q0B7"/>
<proteinExistence type="predicted"/>
<reference evidence="3 4" key="1">
    <citation type="journal article" date="2010" name="Nat. Biotechnol.">
        <title>Genome sequence of the model mushroom Schizophyllum commune.</title>
        <authorList>
            <person name="Ohm R.A."/>
            <person name="de Jong J.F."/>
            <person name="Lugones L.G."/>
            <person name="Aerts A."/>
            <person name="Kothe E."/>
            <person name="Stajich J.E."/>
            <person name="de Vries R.P."/>
            <person name="Record E."/>
            <person name="Levasseur A."/>
            <person name="Baker S.E."/>
            <person name="Bartholomew K.A."/>
            <person name="Coutinho P.M."/>
            <person name="Erdmann S."/>
            <person name="Fowler T.J."/>
            <person name="Gathman A.C."/>
            <person name="Lombard V."/>
            <person name="Henrissat B."/>
            <person name="Knabe N."/>
            <person name="Kuees U."/>
            <person name="Lilly W.W."/>
            <person name="Lindquist E."/>
            <person name="Lucas S."/>
            <person name="Magnuson J.K."/>
            <person name="Piumi F."/>
            <person name="Raudaskoski M."/>
            <person name="Salamov A."/>
            <person name="Schmutz J."/>
            <person name="Schwarze F.W.M.R."/>
            <person name="vanKuyk P.A."/>
            <person name="Horton J.S."/>
            <person name="Grigoriev I.V."/>
            <person name="Woesten H.A.B."/>
        </authorList>
    </citation>
    <scope>NUCLEOTIDE SEQUENCE [LARGE SCALE GENOMIC DNA]</scope>
    <source>
        <strain evidence="4">H4-8 / FGSC 9210</strain>
    </source>
</reference>
<sequence>MMPRSGGKYARADADYWQQQAQEYRHESLAQGSSPRLIQLESEAETQSDRGAQGQQQHTFIMEGPNAPEEKTRRKSGASTGHIACDFCRRKLRCTGDKPRCEACVTRDQECSYVPILRRRGPGKKRDKVGARRRPRTAPTDNELEDANSVPLSPPIRWRREGPRGGPSAELPLFDDPQPPTAPYHHAPGYAADSIARPQVIGKPTGEAHLRPRDDVPAEGG</sequence>
<dbReference type="GO" id="GO:0000981">
    <property type="term" value="F:DNA-binding transcription factor activity, RNA polymerase II-specific"/>
    <property type="evidence" value="ECO:0007669"/>
    <property type="project" value="InterPro"/>
</dbReference>
<feature type="domain" description="Zn(2)-C6 fungal-type" evidence="2">
    <location>
        <begin position="84"/>
        <end position="113"/>
    </location>
</feature>
<keyword evidence="4" id="KW-1185">Reference proteome</keyword>